<name>A0A1A9VKF7_GLOAU</name>
<dbReference type="VEuPathDB" id="VectorBase:GAUT039758"/>
<proteinExistence type="predicted"/>
<reference evidence="1" key="1">
    <citation type="submission" date="2020-05" db="UniProtKB">
        <authorList>
            <consortium name="EnsemblMetazoa"/>
        </authorList>
    </citation>
    <scope>IDENTIFICATION</scope>
    <source>
        <strain evidence="1">TTRI</strain>
    </source>
</reference>
<dbReference type="STRING" id="7395.A0A1A9VKF7"/>
<evidence type="ECO:0000313" key="1">
    <source>
        <dbReference type="EnsemblMetazoa" id="GAUT039758-PA"/>
    </source>
</evidence>
<organism evidence="1 2">
    <name type="scientific">Glossina austeni</name>
    <name type="common">Savannah tsetse fly</name>
    <dbReference type="NCBI Taxonomy" id="7395"/>
    <lineage>
        <taxon>Eukaryota</taxon>
        <taxon>Metazoa</taxon>
        <taxon>Ecdysozoa</taxon>
        <taxon>Arthropoda</taxon>
        <taxon>Hexapoda</taxon>
        <taxon>Insecta</taxon>
        <taxon>Pterygota</taxon>
        <taxon>Neoptera</taxon>
        <taxon>Endopterygota</taxon>
        <taxon>Diptera</taxon>
        <taxon>Brachycera</taxon>
        <taxon>Muscomorpha</taxon>
        <taxon>Hippoboscoidea</taxon>
        <taxon>Glossinidae</taxon>
        <taxon>Glossina</taxon>
    </lineage>
</organism>
<sequence length="383" mass="42525">MSCITEQNNLGDLLKYEASNLYSRDQITVAKGQNLKLGMVVGRDKDDLIKIINLAATDGTQTAIGVITSDVNAMETTKAVIITRIAMSVRFRHITIEEHHGVLTLLPTQVPGAPATVGKRGKRKIRTFTIPHIPHDDVVLPEEVQGIRAFGSESELKALADVITDHLQLMRNKHAITLEHLRMGALKGIILDADGSELLNLYNEFEITPKVVNFALGTATTDVKRKCLEVLRHIEDNLSGEYMTGIHALVSPEFFDALTSHAKVKEAYERWQEGAALRNDMRSGFTFCGITFEEYRGQATDPEGNVRRFIEKDTGHCFPLGTANTFTTYFAPADFNETVNTLGQPLYAKQEPRRFDRGTDLHTQSNPLPMCHRPGTLIKVVAA</sequence>
<dbReference type="AlphaFoldDB" id="A0A1A9VKF7"/>
<dbReference type="InterPro" id="IPR005564">
    <property type="entry name" value="Major_capsid_GpE"/>
</dbReference>
<protein>
    <recommendedName>
        <fullName evidence="3">Major capsid protein</fullName>
    </recommendedName>
</protein>
<keyword evidence="2" id="KW-1185">Reference proteome</keyword>
<dbReference type="Pfam" id="PF02924">
    <property type="entry name" value="HDPD"/>
    <property type="match status" value="1"/>
</dbReference>
<dbReference type="EnsemblMetazoa" id="GAUT039758-RA">
    <property type="protein sequence ID" value="GAUT039758-PA"/>
    <property type="gene ID" value="GAUT039758"/>
</dbReference>
<evidence type="ECO:0000313" key="2">
    <source>
        <dbReference type="Proteomes" id="UP000078200"/>
    </source>
</evidence>
<dbReference type="Pfam" id="PF03864">
    <property type="entry name" value="Phage_cap_E"/>
    <property type="match status" value="1"/>
</dbReference>
<evidence type="ECO:0008006" key="3">
    <source>
        <dbReference type="Google" id="ProtNLM"/>
    </source>
</evidence>
<accession>A0A1A9VKF7</accession>
<dbReference type="InterPro" id="IPR004195">
    <property type="entry name" value="Head_decoration_D"/>
</dbReference>
<dbReference type="Proteomes" id="UP000078200">
    <property type="component" value="Unassembled WGS sequence"/>
</dbReference>